<sequence length="67" mass="7768">MGVENDPSWQNLNYETQVMLSAAEEGPSFLDVADGAGWRRKRLIRPTVGQTRPDRRKRHRAWMRGKS</sequence>
<protein>
    <submittedName>
        <fullName evidence="2">Uncharacterized protein</fullName>
    </submittedName>
</protein>
<evidence type="ECO:0000313" key="2">
    <source>
        <dbReference type="EMBL" id="EBR4140515.1"/>
    </source>
</evidence>
<proteinExistence type="predicted"/>
<comment type="caution">
    <text evidence="2">The sequence shown here is derived from an EMBL/GenBank/DDBJ whole genome shotgun (WGS) entry which is preliminary data.</text>
</comment>
<reference evidence="2" key="1">
    <citation type="submission" date="2018-07" db="EMBL/GenBank/DDBJ databases">
        <authorList>
            <consortium name="PulseNet: The National Subtyping Network for Foodborne Disease Surveillance"/>
            <person name="Tarr C.L."/>
            <person name="Trees E."/>
            <person name="Katz L.S."/>
            <person name="Carleton-Romer H.A."/>
            <person name="Stroika S."/>
            <person name="Kucerova Z."/>
            <person name="Roache K.F."/>
            <person name="Sabol A.L."/>
            <person name="Besser J."/>
            <person name="Gerner-Smidt P."/>
        </authorList>
    </citation>
    <scope>NUCLEOTIDE SEQUENCE</scope>
    <source>
        <strain evidence="2">PNUSAS006765</strain>
    </source>
</reference>
<evidence type="ECO:0000256" key="1">
    <source>
        <dbReference type="SAM" id="MobiDB-lite"/>
    </source>
</evidence>
<feature type="compositionally biased region" description="Basic residues" evidence="1">
    <location>
        <begin position="54"/>
        <end position="67"/>
    </location>
</feature>
<organism evidence="2">
    <name type="scientific">Salmonella enterica</name>
    <name type="common">Salmonella choleraesuis</name>
    <dbReference type="NCBI Taxonomy" id="28901"/>
    <lineage>
        <taxon>Bacteria</taxon>
        <taxon>Pseudomonadati</taxon>
        <taxon>Pseudomonadota</taxon>
        <taxon>Gammaproteobacteria</taxon>
        <taxon>Enterobacterales</taxon>
        <taxon>Enterobacteriaceae</taxon>
        <taxon>Salmonella</taxon>
    </lineage>
</organism>
<feature type="region of interest" description="Disordered" evidence="1">
    <location>
        <begin position="48"/>
        <end position="67"/>
    </location>
</feature>
<dbReference type="AlphaFoldDB" id="A0A5U7LMM5"/>
<dbReference type="EMBL" id="AAGSEK010000004">
    <property type="protein sequence ID" value="EBR4140515.1"/>
    <property type="molecule type" value="Genomic_DNA"/>
</dbReference>
<accession>A0A5U7LMM5</accession>
<gene>
    <name evidence="2" type="ORF">BVJ40_03950</name>
</gene>
<name>A0A5U7LMM5_SALER</name>